<reference evidence="1" key="1">
    <citation type="journal article" date="1991" name="Theor. Appl. Genet.">
        <title>Chloroplast DNA evolution in potato (Solanum tuberosum L.).</title>
        <authorList>
            <person name="Kawagoe Y."/>
            <person name="Kikuta Y."/>
        </authorList>
    </citation>
    <scope>NUCLEOTIDE SEQUENCE</scope>
</reference>
<geneLocation type="chloroplast" evidence="1"/>
<evidence type="ECO:0000313" key="1">
    <source>
        <dbReference type="PIR" id="JQ2320"/>
    </source>
</evidence>
<dbReference type="AlphaFoldDB" id="Q7M2E3"/>
<sequence length="17" mass="2089">MKSNYSYKFTHGNRLSR</sequence>
<dbReference type="PIR" id="JQ2320">
    <property type="entry name" value="JQ2320"/>
</dbReference>
<name>Q7M2E3_SOLTU</name>
<organism evidence="1">
    <name type="scientific">Solanum tuberosum</name>
    <name type="common">Potato</name>
    <dbReference type="NCBI Taxonomy" id="4113"/>
    <lineage>
        <taxon>Eukaryota</taxon>
        <taxon>Viridiplantae</taxon>
        <taxon>Streptophyta</taxon>
        <taxon>Embryophyta</taxon>
        <taxon>Tracheophyta</taxon>
        <taxon>Spermatophyta</taxon>
        <taxon>Magnoliopsida</taxon>
        <taxon>eudicotyledons</taxon>
        <taxon>Gunneridae</taxon>
        <taxon>Pentapetalae</taxon>
        <taxon>asterids</taxon>
        <taxon>lamiids</taxon>
        <taxon>Solanales</taxon>
        <taxon>Solanaceae</taxon>
        <taxon>Solanoideae</taxon>
        <taxon>Solaneae</taxon>
        <taxon>Solanum</taxon>
    </lineage>
</organism>
<accession>Q7M2E3</accession>
<proteinExistence type="predicted"/>
<protein>
    <submittedName>
        <fullName evidence="1">Hypothetical 2.1K protein</fullName>
    </submittedName>
</protein>